<feature type="chain" id="PRO_5047114212" evidence="1">
    <location>
        <begin position="23"/>
        <end position="159"/>
    </location>
</feature>
<reference evidence="2 3" key="1">
    <citation type="submission" date="2016-11" db="EMBL/GenBank/DDBJ databases">
        <authorList>
            <person name="Varghese N."/>
            <person name="Submissions S."/>
        </authorList>
    </citation>
    <scope>NUCLEOTIDE SEQUENCE [LARGE SCALE GENOMIC DNA]</scope>
    <source>
        <strain evidence="2 3">DSM 20664</strain>
    </source>
</reference>
<comment type="caution">
    <text evidence="2">The sequence shown here is derived from an EMBL/GenBank/DDBJ whole genome shotgun (WGS) entry which is preliminary data.</text>
</comment>
<evidence type="ECO:0000256" key="1">
    <source>
        <dbReference type="SAM" id="SignalP"/>
    </source>
</evidence>
<dbReference type="RefSeq" id="WP_074200087.1">
    <property type="nucleotide sequence ID" value="NZ_DAONLC010000016.1"/>
</dbReference>
<evidence type="ECO:0000313" key="3">
    <source>
        <dbReference type="Proteomes" id="UP000185093"/>
    </source>
</evidence>
<feature type="signal peptide" evidence="1">
    <location>
        <begin position="1"/>
        <end position="22"/>
    </location>
</feature>
<gene>
    <name evidence="2" type="ORF">SAMN05444368_1968</name>
</gene>
<sequence>MKKILLILFALCITGIPFIAFAALTKNDFIGCSSYGCTYNIVWDGWKGYLTLGPDGKTGELSQSLPSGGPKYFAVRYKIALNPQDSIEGMQGPGNQKPSSLGHRIVFWVDFNNTPKNLKDDQRFDGYMMTQTKDAIAGVTWWNGIPFGFYAYNKTAPLI</sequence>
<protein>
    <submittedName>
        <fullName evidence="2">Uncharacterized protein</fullName>
    </submittedName>
</protein>
<name>A0ABY1JFJ6_9BACT</name>
<keyword evidence="3" id="KW-1185">Reference proteome</keyword>
<dbReference type="EMBL" id="FSQZ01000001">
    <property type="protein sequence ID" value="SIN79321.1"/>
    <property type="molecule type" value="Genomic_DNA"/>
</dbReference>
<keyword evidence="1" id="KW-0732">Signal</keyword>
<dbReference type="Proteomes" id="UP000185093">
    <property type="component" value="Unassembled WGS sequence"/>
</dbReference>
<evidence type="ECO:0000313" key="2">
    <source>
        <dbReference type="EMBL" id="SIN79321.1"/>
    </source>
</evidence>
<accession>A0ABY1JFJ6</accession>
<proteinExistence type="predicted"/>
<organism evidence="2 3">
    <name type="scientific">Acetomicrobium flavidum</name>
    <dbReference type="NCBI Taxonomy" id="49896"/>
    <lineage>
        <taxon>Bacteria</taxon>
        <taxon>Thermotogati</taxon>
        <taxon>Synergistota</taxon>
        <taxon>Synergistia</taxon>
        <taxon>Synergistales</taxon>
        <taxon>Acetomicrobiaceae</taxon>
        <taxon>Acetomicrobium</taxon>
    </lineage>
</organism>